<feature type="region of interest" description="Disordered" evidence="3">
    <location>
        <begin position="378"/>
        <end position="400"/>
    </location>
</feature>
<keyword evidence="2" id="KW-0479">Metal-binding</keyword>
<evidence type="ECO:0000256" key="1">
    <source>
        <dbReference type="ARBA" id="ARBA00001968"/>
    </source>
</evidence>
<feature type="region of interest" description="Disordered" evidence="3">
    <location>
        <begin position="339"/>
        <end position="359"/>
    </location>
</feature>
<dbReference type="PANTHER" id="PTHR48464:SF1">
    <property type="entry name" value="MYB_SANT-LIKE DOMAIN-CONTAINING PROTEIN"/>
    <property type="match status" value="1"/>
</dbReference>
<comment type="cofactor">
    <cofactor evidence="1">
        <name>a divalent metal cation</name>
        <dbReference type="ChEBI" id="CHEBI:60240"/>
    </cofactor>
</comment>
<accession>A0A834WRK3</accession>
<feature type="domain" description="DDE Tnp4" evidence="4">
    <location>
        <begin position="63"/>
        <end position="120"/>
    </location>
</feature>
<organism evidence="5 6">
    <name type="scientific">Senna tora</name>
    <dbReference type="NCBI Taxonomy" id="362788"/>
    <lineage>
        <taxon>Eukaryota</taxon>
        <taxon>Viridiplantae</taxon>
        <taxon>Streptophyta</taxon>
        <taxon>Embryophyta</taxon>
        <taxon>Tracheophyta</taxon>
        <taxon>Spermatophyta</taxon>
        <taxon>Magnoliopsida</taxon>
        <taxon>eudicotyledons</taxon>
        <taxon>Gunneridae</taxon>
        <taxon>Pentapetalae</taxon>
        <taxon>rosids</taxon>
        <taxon>fabids</taxon>
        <taxon>Fabales</taxon>
        <taxon>Fabaceae</taxon>
        <taxon>Caesalpinioideae</taxon>
        <taxon>Cassia clade</taxon>
        <taxon>Senna</taxon>
    </lineage>
</organism>
<dbReference type="OrthoDB" id="10062286at2759"/>
<evidence type="ECO:0000313" key="5">
    <source>
        <dbReference type="EMBL" id="KAF7827239.1"/>
    </source>
</evidence>
<evidence type="ECO:0000256" key="2">
    <source>
        <dbReference type="ARBA" id="ARBA00022723"/>
    </source>
</evidence>
<keyword evidence="6" id="KW-1185">Reference proteome</keyword>
<dbReference type="Proteomes" id="UP000634136">
    <property type="component" value="Unassembled WGS sequence"/>
</dbReference>
<gene>
    <name evidence="5" type="ORF">G2W53_018403</name>
</gene>
<evidence type="ECO:0000256" key="3">
    <source>
        <dbReference type="SAM" id="MobiDB-lite"/>
    </source>
</evidence>
<reference evidence="5" key="1">
    <citation type="submission" date="2020-09" db="EMBL/GenBank/DDBJ databases">
        <title>Genome-Enabled Discovery of Anthraquinone Biosynthesis in Senna tora.</title>
        <authorList>
            <person name="Kang S.-H."/>
            <person name="Pandey R.P."/>
            <person name="Lee C.-M."/>
            <person name="Sim J.-S."/>
            <person name="Jeong J.-T."/>
            <person name="Choi B.-S."/>
            <person name="Jung M."/>
            <person name="Ginzburg D."/>
            <person name="Zhao K."/>
            <person name="Won S.Y."/>
            <person name="Oh T.-J."/>
            <person name="Yu Y."/>
            <person name="Kim N.-H."/>
            <person name="Lee O.R."/>
            <person name="Lee T.-H."/>
            <person name="Bashyal P."/>
            <person name="Kim T.-S."/>
            <person name="Lee W.-H."/>
            <person name="Kawkins C."/>
            <person name="Kim C.-K."/>
            <person name="Kim J.S."/>
            <person name="Ahn B.O."/>
            <person name="Rhee S.Y."/>
            <person name="Sohng J.K."/>
        </authorList>
    </citation>
    <scope>NUCLEOTIDE SEQUENCE</scope>
    <source>
        <tissue evidence="5">Leaf</tissue>
    </source>
</reference>
<dbReference type="Pfam" id="PF13359">
    <property type="entry name" value="DDE_Tnp_4"/>
    <property type="match status" value="1"/>
</dbReference>
<protein>
    <submittedName>
        <fullName evidence="5">Protein ALP1-like</fullName>
    </submittedName>
</protein>
<evidence type="ECO:0000313" key="6">
    <source>
        <dbReference type="Proteomes" id="UP000634136"/>
    </source>
</evidence>
<dbReference type="AlphaFoldDB" id="A0A834WRK3"/>
<evidence type="ECO:0000259" key="4">
    <source>
        <dbReference type="Pfam" id="PF13359"/>
    </source>
</evidence>
<dbReference type="GO" id="GO:0046872">
    <property type="term" value="F:metal ion binding"/>
    <property type="evidence" value="ECO:0007669"/>
    <property type="project" value="UniProtKB-KW"/>
</dbReference>
<dbReference type="EMBL" id="JAAIUW010000006">
    <property type="protein sequence ID" value="KAF7827239.1"/>
    <property type="molecule type" value="Genomic_DNA"/>
</dbReference>
<name>A0A834WRK3_9FABA</name>
<comment type="caution">
    <text evidence="5">The sequence shown here is derived from an EMBL/GenBank/DDBJ whole genome shotgun (WGS) entry which is preliminary data.</text>
</comment>
<dbReference type="InterPro" id="IPR027806">
    <property type="entry name" value="HARBI1_dom"/>
</dbReference>
<dbReference type="PANTHER" id="PTHR48464">
    <property type="match status" value="1"/>
</dbReference>
<proteinExistence type="predicted"/>
<sequence>MLTTIGGLTPTKNMFAESIGRTFNRVVECMMRLQGQLLKKSEPIPEDSTNRRWKWFKNCLGALDGTHIKMKVPVKDKPHYRNRKGEISTNVLGVCSQDEQFIYVLAGWEGSAADGRILKDAIMRPNGQKERETTGDTTRVFQYATLKRTQCHRTLFWHVKDAMGNSEESLVLPVVEAIPDGVGVGDGDVSSIPMDVEPISTVEPSTEWTNWRDSLANEMFNDFRSRMSQQTQGSASSKRPMRMWSHEEDKALMDSMLELHLGSTFNADNGLKVGSLRDLEAKMEAKLLGCFGWDPHTCMVLAERDVWDNYLRSHKKCAPYRSKPFPLFESLTNLFGKDRATGKESRSTNDVLGEMPHDDDVYIPQLNEEVDMSLDDISTQAPESSSAKRQKREKAKEGAEEGFNGVVDKICASMNNGLEQATEELCVHLLKNEIELGEKLDKLYDELLLINGISYNKVFLAHIHLSSNLHQMLSYFSLSDNAKLFWVRALLDKK</sequence>